<organism evidence="1 2">
    <name type="scientific">Mucilaginibacter paludis DSM 18603</name>
    <dbReference type="NCBI Taxonomy" id="714943"/>
    <lineage>
        <taxon>Bacteria</taxon>
        <taxon>Pseudomonadati</taxon>
        <taxon>Bacteroidota</taxon>
        <taxon>Sphingobacteriia</taxon>
        <taxon>Sphingobacteriales</taxon>
        <taxon>Sphingobacteriaceae</taxon>
        <taxon>Mucilaginibacter</taxon>
    </lineage>
</organism>
<protein>
    <submittedName>
        <fullName evidence="1">Uncharacterized protein</fullName>
    </submittedName>
</protein>
<accession>H1YDY5</accession>
<reference evidence="1" key="1">
    <citation type="submission" date="2011-09" db="EMBL/GenBank/DDBJ databases">
        <title>The permanent draft genome of Mucilaginibacter paludis DSM 18603.</title>
        <authorList>
            <consortium name="US DOE Joint Genome Institute (JGI-PGF)"/>
            <person name="Lucas S."/>
            <person name="Han J."/>
            <person name="Lapidus A."/>
            <person name="Bruce D."/>
            <person name="Goodwin L."/>
            <person name="Pitluck S."/>
            <person name="Peters L."/>
            <person name="Kyrpides N."/>
            <person name="Mavromatis K."/>
            <person name="Ivanova N."/>
            <person name="Mikhailova N."/>
            <person name="Held B."/>
            <person name="Detter J.C."/>
            <person name="Tapia R."/>
            <person name="Han C."/>
            <person name="Land M."/>
            <person name="Hauser L."/>
            <person name="Markowitz V."/>
            <person name="Cheng J.-F."/>
            <person name="Hugenholtz P."/>
            <person name="Woyke T."/>
            <person name="Wu D."/>
            <person name="Tindall B."/>
            <person name="Brambilla E."/>
            <person name="Klenk H.-P."/>
            <person name="Eisen J.A."/>
        </authorList>
    </citation>
    <scope>NUCLEOTIDE SEQUENCE [LARGE SCALE GENOMIC DNA]</scope>
    <source>
        <strain evidence="1">DSM 18603</strain>
    </source>
</reference>
<gene>
    <name evidence="1" type="ORF">Mucpa_0122</name>
</gene>
<dbReference type="EMBL" id="CM001403">
    <property type="protein sequence ID" value="EHQ24325.1"/>
    <property type="molecule type" value="Genomic_DNA"/>
</dbReference>
<evidence type="ECO:0000313" key="2">
    <source>
        <dbReference type="Proteomes" id="UP000002774"/>
    </source>
</evidence>
<keyword evidence="2" id="KW-1185">Reference proteome</keyword>
<evidence type="ECO:0000313" key="1">
    <source>
        <dbReference type="EMBL" id="EHQ24325.1"/>
    </source>
</evidence>
<sequence length="101" mass="11443">MLKPKYGCNDYANAFKNDVQFHLVLYSKSHNGEIVFLTGKDLDSGETHCYREGSGGLLPIYEKFLNNDTLLKDKGSYQVVLKRRDSTLTLPFICSGKSFKN</sequence>
<proteinExistence type="predicted"/>
<dbReference type="HOGENOM" id="CLU_2288361_0_0_10"/>
<dbReference type="AlphaFoldDB" id="H1YDY5"/>
<dbReference type="Proteomes" id="UP000002774">
    <property type="component" value="Chromosome"/>
</dbReference>
<name>H1YDY5_9SPHI</name>